<evidence type="ECO:0000313" key="1">
    <source>
        <dbReference type="EMBL" id="SDA58366.1"/>
    </source>
</evidence>
<proteinExistence type="predicted"/>
<reference evidence="1 2" key="1">
    <citation type="submission" date="2016-10" db="EMBL/GenBank/DDBJ databases">
        <authorList>
            <person name="de Groot N.N."/>
        </authorList>
    </citation>
    <scope>NUCLEOTIDE SEQUENCE [LARGE SCALE GENOMIC DNA]</scope>
    <source>
        <strain evidence="1 2">DSM 15230</strain>
    </source>
</reference>
<gene>
    <name evidence="1" type="ORF">SAMN02910343_01429</name>
</gene>
<organism evidence="1 2">
    <name type="scientific">Allisonella histaminiformans</name>
    <dbReference type="NCBI Taxonomy" id="209880"/>
    <lineage>
        <taxon>Bacteria</taxon>
        <taxon>Bacillati</taxon>
        <taxon>Bacillota</taxon>
        <taxon>Negativicutes</taxon>
        <taxon>Veillonellales</taxon>
        <taxon>Veillonellaceae</taxon>
        <taxon>Allisonella</taxon>
    </lineage>
</organism>
<dbReference type="OrthoDB" id="1934790at2"/>
<sequence length="87" mass="10487">MQTIQNQLIREIRRLGLPVEFALVLAGELKTEKMIRRMVGYLRHMEEASPEEIADEMLAILADRDTWREKKINEYYNARYNRYLNEK</sequence>
<dbReference type="STRING" id="209880.SAMN02910343_01429"/>
<dbReference type="AlphaFoldDB" id="A0A1G5WL44"/>
<accession>A0A1G5WL44</accession>
<evidence type="ECO:0000313" key="2">
    <source>
        <dbReference type="Proteomes" id="UP000199689"/>
    </source>
</evidence>
<dbReference type="Proteomes" id="UP000199689">
    <property type="component" value="Unassembled WGS sequence"/>
</dbReference>
<dbReference type="RefSeq" id="WP_091365293.1">
    <property type="nucleotide sequence ID" value="NZ_FMXA01000022.1"/>
</dbReference>
<dbReference type="EMBL" id="FMXA01000022">
    <property type="protein sequence ID" value="SDA58366.1"/>
    <property type="molecule type" value="Genomic_DNA"/>
</dbReference>
<name>A0A1G5WL44_9FIRM</name>
<dbReference type="GeneID" id="87756424"/>
<keyword evidence="2" id="KW-1185">Reference proteome</keyword>
<protein>
    <submittedName>
        <fullName evidence="1">Uncharacterized protein</fullName>
    </submittedName>
</protein>